<organism evidence="2 3">
    <name type="scientific">Heterodera trifolii</name>
    <dbReference type="NCBI Taxonomy" id="157864"/>
    <lineage>
        <taxon>Eukaryota</taxon>
        <taxon>Metazoa</taxon>
        <taxon>Ecdysozoa</taxon>
        <taxon>Nematoda</taxon>
        <taxon>Chromadorea</taxon>
        <taxon>Rhabditida</taxon>
        <taxon>Tylenchina</taxon>
        <taxon>Tylenchomorpha</taxon>
        <taxon>Tylenchoidea</taxon>
        <taxon>Heteroderidae</taxon>
        <taxon>Heteroderinae</taxon>
        <taxon>Heterodera</taxon>
    </lineage>
</organism>
<proteinExistence type="predicted"/>
<keyword evidence="3" id="KW-1185">Reference proteome</keyword>
<accession>A0ABD2IEF1</accession>
<dbReference type="Proteomes" id="UP001620626">
    <property type="component" value="Unassembled WGS sequence"/>
</dbReference>
<evidence type="ECO:0000259" key="1">
    <source>
        <dbReference type="PROSITE" id="PS50144"/>
    </source>
</evidence>
<dbReference type="PROSITE" id="PS50144">
    <property type="entry name" value="MATH"/>
    <property type="match status" value="1"/>
</dbReference>
<feature type="domain" description="MATH" evidence="1">
    <location>
        <begin position="17"/>
        <end position="133"/>
    </location>
</feature>
<sequence length="133" mass="15279">MDEPKTEKFITDPNKSNGTISMEIEKLSEFAREIILSERKSETVYIKGMPWKIWAQIETENESTEKWLGFALLCNSSEKDGNWSRKCSATHRIVSQRSGVEDFKKEFNGTQVFNNESPNWGFPKFISFAVSDG</sequence>
<name>A0ABD2IEF1_9BILA</name>
<evidence type="ECO:0000313" key="2">
    <source>
        <dbReference type="EMBL" id="KAL3076205.1"/>
    </source>
</evidence>
<dbReference type="InterPro" id="IPR002083">
    <property type="entry name" value="MATH/TRAF_dom"/>
</dbReference>
<comment type="caution">
    <text evidence="2">The sequence shown here is derived from an EMBL/GenBank/DDBJ whole genome shotgun (WGS) entry which is preliminary data.</text>
</comment>
<dbReference type="EMBL" id="JBICBT010001258">
    <property type="protein sequence ID" value="KAL3076205.1"/>
    <property type="molecule type" value="Genomic_DNA"/>
</dbReference>
<gene>
    <name evidence="2" type="ORF">niasHT_038342</name>
</gene>
<dbReference type="InterPro" id="IPR008974">
    <property type="entry name" value="TRAF-like"/>
</dbReference>
<dbReference type="SUPFAM" id="SSF49599">
    <property type="entry name" value="TRAF domain-like"/>
    <property type="match status" value="1"/>
</dbReference>
<dbReference type="Pfam" id="PF22486">
    <property type="entry name" value="MATH_2"/>
    <property type="match status" value="1"/>
</dbReference>
<dbReference type="Gene3D" id="2.60.210.10">
    <property type="entry name" value="Apoptosis, Tumor Necrosis Factor Receptor Associated Protein 2, Chain A"/>
    <property type="match status" value="1"/>
</dbReference>
<dbReference type="AlphaFoldDB" id="A0ABD2IEF1"/>
<protein>
    <recommendedName>
        <fullName evidence="1">MATH domain-containing protein</fullName>
    </recommendedName>
</protein>
<evidence type="ECO:0000313" key="3">
    <source>
        <dbReference type="Proteomes" id="UP001620626"/>
    </source>
</evidence>
<reference evidence="2 3" key="1">
    <citation type="submission" date="2024-10" db="EMBL/GenBank/DDBJ databases">
        <authorList>
            <person name="Kim D."/>
        </authorList>
    </citation>
    <scope>NUCLEOTIDE SEQUENCE [LARGE SCALE GENOMIC DNA]</scope>
    <source>
        <strain evidence="2">BH-2024</strain>
    </source>
</reference>